<dbReference type="SUPFAM" id="SSF160631">
    <property type="entry name" value="SMI1/KNR4-like"/>
    <property type="match status" value="1"/>
</dbReference>
<name>A0ABW5NZH0_9FLAO</name>
<reference evidence="2" key="1">
    <citation type="journal article" date="2019" name="Int. J. Syst. Evol. Microbiol.">
        <title>The Global Catalogue of Microorganisms (GCM) 10K type strain sequencing project: providing services to taxonomists for standard genome sequencing and annotation.</title>
        <authorList>
            <consortium name="The Broad Institute Genomics Platform"/>
            <consortium name="The Broad Institute Genome Sequencing Center for Infectious Disease"/>
            <person name="Wu L."/>
            <person name="Ma J."/>
        </authorList>
    </citation>
    <scope>NUCLEOTIDE SEQUENCE [LARGE SCALE GENOMIC DNA]</scope>
    <source>
        <strain evidence="2">KCTC 42107</strain>
    </source>
</reference>
<keyword evidence="2" id="KW-1185">Reference proteome</keyword>
<evidence type="ECO:0008006" key="3">
    <source>
        <dbReference type="Google" id="ProtNLM"/>
    </source>
</evidence>
<sequence length="155" mass="18303">MEIEYLKELQKNPYRSGKLDLNNEPIPESEIIHLEQLYNQGKTFPKALRELLHLAGNFCYVLDYGVNESQEELQEYVREKLDFRNKIISRPFFVIDIYNVGTQCLFVYLDEGNNPPVYEGFYSDKTSEWIRLISYSLSKYIDTLLVEVKEGKNPF</sequence>
<organism evidence="1 2">
    <name type="scientific">Flavobacterium suzhouense</name>
    <dbReference type="NCBI Taxonomy" id="1529638"/>
    <lineage>
        <taxon>Bacteria</taxon>
        <taxon>Pseudomonadati</taxon>
        <taxon>Bacteroidota</taxon>
        <taxon>Flavobacteriia</taxon>
        <taxon>Flavobacteriales</taxon>
        <taxon>Flavobacteriaceae</taxon>
        <taxon>Flavobacterium</taxon>
    </lineage>
</organism>
<accession>A0ABW5NZH0</accession>
<proteinExistence type="predicted"/>
<comment type="caution">
    <text evidence="1">The sequence shown here is derived from an EMBL/GenBank/DDBJ whole genome shotgun (WGS) entry which is preliminary data.</text>
</comment>
<evidence type="ECO:0000313" key="2">
    <source>
        <dbReference type="Proteomes" id="UP001597480"/>
    </source>
</evidence>
<dbReference type="Proteomes" id="UP001597480">
    <property type="component" value="Unassembled WGS sequence"/>
</dbReference>
<dbReference type="InterPro" id="IPR037883">
    <property type="entry name" value="Knr4/Smi1-like_sf"/>
</dbReference>
<dbReference type="RefSeq" id="WP_379822390.1">
    <property type="nucleotide sequence ID" value="NZ_JBHUMD010000030.1"/>
</dbReference>
<protein>
    <recommendedName>
        <fullName evidence="3">Knr4/Smi1-like domain-containing protein</fullName>
    </recommendedName>
</protein>
<gene>
    <name evidence="1" type="ORF">ACFSR3_15925</name>
</gene>
<dbReference type="EMBL" id="JBHUMD010000030">
    <property type="protein sequence ID" value="MFD2603554.1"/>
    <property type="molecule type" value="Genomic_DNA"/>
</dbReference>
<evidence type="ECO:0000313" key="1">
    <source>
        <dbReference type="EMBL" id="MFD2603554.1"/>
    </source>
</evidence>